<gene>
    <name evidence="2" type="primary">LOC103263791</name>
</gene>
<sequence length="62" mass="7414">MAFLTTVPQRKRVKWKAPRSFLKRVFKRRKPHLRLEKSGDLLKNPGQILVRISVELLIRSIY</sequence>
<organism evidence="1 2">
    <name type="scientific">Carlito syrichta</name>
    <name type="common">Philippine tarsier</name>
    <name type="synonym">Tarsius syrichta</name>
    <dbReference type="NCBI Taxonomy" id="1868482"/>
    <lineage>
        <taxon>Eukaryota</taxon>
        <taxon>Metazoa</taxon>
        <taxon>Chordata</taxon>
        <taxon>Craniata</taxon>
        <taxon>Vertebrata</taxon>
        <taxon>Euteleostomi</taxon>
        <taxon>Mammalia</taxon>
        <taxon>Eutheria</taxon>
        <taxon>Euarchontoglires</taxon>
        <taxon>Primates</taxon>
        <taxon>Haplorrhini</taxon>
        <taxon>Tarsiiformes</taxon>
        <taxon>Tarsiidae</taxon>
        <taxon>Carlito</taxon>
    </lineage>
</organism>
<dbReference type="InterPro" id="IPR028847">
    <property type="entry name" value="CENP-W"/>
</dbReference>
<protein>
    <submittedName>
        <fullName evidence="2">Centromere protein W-like isoform X2</fullName>
    </submittedName>
</protein>
<keyword evidence="1" id="KW-1185">Reference proteome</keyword>
<name>A0A3Q0E739_CARSF</name>
<accession>A0A3Q0E739</accession>
<dbReference type="AlphaFoldDB" id="A0A3Q0E739"/>
<evidence type="ECO:0000313" key="2">
    <source>
        <dbReference type="RefSeq" id="XP_021569818.1"/>
    </source>
</evidence>
<dbReference type="Proteomes" id="UP000189704">
    <property type="component" value="Unplaced"/>
</dbReference>
<dbReference type="GeneID" id="103263791"/>
<dbReference type="RefSeq" id="XP_021569818.1">
    <property type="nucleotide sequence ID" value="XM_021714143.1"/>
</dbReference>
<reference evidence="2" key="1">
    <citation type="submission" date="2025-08" db="UniProtKB">
        <authorList>
            <consortium name="RefSeq"/>
        </authorList>
    </citation>
    <scope>IDENTIFICATION</scope>
</reference>
<dbReference type="GO" id="GO:0003677">
    <property type="term" value="F:DNA binding"/>
    <property type="evidence" value="ECO:0007669"/>
    <property type="project" value="InterPro"/>
</dbReference>
<proteinExistence type="predicted"/>
<dbReference type="GO" id="GO:0051382">
    <property type="term" value="P:kinetochore assembly"/>
    <property type="evidence" value="ECO:0007669"/>
    <property type="project" value="InterPro"/>
</dbReference>
<evidence type="ECO:0000313" key="1">
    <source>
        <dbReference type="Proteomes" id="UP000189704"/>
    </source>
</evidence>
<dbReference type="GO" id="GO:0000278">
    <property type="term" value="P:mitotic cell cycle"/>
    <property type="evidence" value="ECO:0007669"/>
    <property type="project" value="InterPro"/>
</dbReference>
<dbReference type="Pfam" id="PF15510">
    <property type="entry name" value="CENP-W"/>
    <property type="match status" value="1"/>
</dbReference>